<keyword evidence="2" id="KW-0175">Coiled coil</keyword>
<dbReference type="Gene3D" id="1.25.10.10">
    <property type="entry name" value="Leucine-rich Repeat Variant"/>
    <property type="match status" value="1"/>
</dbReference>
<comment type="caution">
    <text evidence="5">The sequence shown here is derived from an EMBL/GenBank/DDBJ whole genome shotgun (WGS) entry which is preliminary data.</text>
</comment>
<dbReference type="GO" id="GO:0003341">
    <property type="term" value="P:cilium movement"/>
    <property type="evidence" value="ECO:0007669"/>
    <property type="project" value="TreeGrafter"/>
</dbReference>
<evidence type="ECO:0000256" key="1">
    <source>
        <dbReference type="PROSITE-ProRule" id="PRU00047"/>
    </source>
</evidence>
<dbReference type="Gramene" id="GBG87408">
    <property type="protein sequence ID" value="GBG87408"/>
    <property type="gene ID" value="CBR_g45465"/>
</dbReference>
<gene>
    <name evidence="5" type="ORF">CBR_g45465</name>
</gene>
<feature type="coiled-coil region" evidence="2">
    <location>
        <begin position="525"/>
        <end position="593"/>
    </location>
</feature>
<keyword evidence="1" id="KW-0862">Zinc</keyword>
<keyword evidence="1" id="KW-0479">Metal-binding</keyword>
<keyword evidence="6" id="KW-1185">Reference proteome</keyword>
<dbReference type="PANTHER" id="PTHR23314">
    <property type="entry name" value="SPERM-ASSOCIATED ANTIGEN 6 ARMADILLO REPEAT-CONTAINING"/>
    <property type="match status" value="1"/>
</dbReference>
<dbReference type="InterPro" id="IPR016024">
    <property type="entry name" value="ARM-type_fold"/>
</dbReference>
<dbReference type="Pfam" id="PF00514">
    <property type="entry name" value="Arm"/>
    <property type="match status" value="1"/>
</dbReference>
<keyword evidence="1" id="KW-0863">Zinc-finger</keyword>
<feature type="region of interest" description="Disordered" evidence="3">
    <location>
        <begin position="1032"/>
        <end position="1072"/>
    </location>
</feature>
<reference evidence="5 6" key="1">
    <citation type="journal article" date="2018" name="Cell">
        <title>The Chara Genome: Secondary Complexity and Implications for Plant Terrestrialization.</title>
        <authorList>
            <person name="Nishiyama T."/>
            <person name="Sakayama H."/>
            <person name="Vries J.D."/>
            <person name="Buschmann H."/>
            <person name="Saint-Marcoux D."/>
            <person name="Ullrich K.K."/>
            <person name="Haas F.B."/>
            <person name="Vanderstraeten L."/>
            <person name="Becker D."/>
            <person name="Lang D."/>
            <person name="Vosolsobe S."/>
            <person name="Rombauts S."/>
            <person name="Wilhelmsson P.K.I."/>
            <person name="Janitza P."/>
            <person name="Kern R."/>
            <person name="Heyl A."/>
            <person name="Rumpler F."/>
            <person name="Villalobos L.I.A.C."/>
            <person name="Clay J.M."/>
            <person name="Skokan R."/>
            <person name="Toyoda A."/>
            <person name="Suzuki Y."/>
            <person name="Kagoshima H."/>
            <person name="Schijlen E."/>
            <person name="Tajeshwar N."/>
            <person name="Catarino B."/>
            <person name="Hetherington A.J."/>
            <person name="Saltykova A."/>
            <person name="Bonnot C."/>
            <person name="Breuninger H."/>
            <person name="Symeonidi A."/>
            <person name="Radhakrishnan G.V."/>
            <person name="Van Nieuwerburgh F."/>
            <person name="Deforce D."/>
            <person name="Chang C."/>
            <person name="Karol K.G."/>
            <person name="Hedrich R."/>
            <person name="Ulvskov P."/>
            <person name="Glockner G."/>
            <person name="Delwiche C.F."/>
            <person name="Petrasek J."/>
            <person name="Van de Peer Y."/>
            <person name="Friml J."/>
            <person name="Beilby M."/>
            <person name="Dolan L."/>
            <person name="Kohara Y."/>
            <person name="Sugano S."/>
            <person name="Fujiyama A."/>
            <person name="Delaux P.-M."/>
            <person name="Quint M."/>
            <person name="TheiBen G."/>
            <person name="Hagemann M."/>
            <person name="Harholt J."/>
            <person name="Dunand C."/>
            <person name="Zachgo S."/>
            <person name="Langdale J."/>
            <person name="Maumus F."/>
            <person name="Straeten D.V.D."/>
            <person name="Gould S.B."/>
            <person name="Rensing S.A."/>
        </authorList>
    </citation>
    <scope>NUCLEOTIDE SEQUENCE [LARGE SCALE GENOMIC DNA]</scope>
    <source>
        <strain evidence="5 6">S276</strain>
    </source>
</reference>
<dbReference type="GO" id="GO:0003676">
    <property type="term" value="F:nucleic acid binding"/>
    <property type="evidence" value="ECO:0007669"/>
    <property type="project" value="InterPro"/>
</dbReference>
<dbReference type="Proteomes" id="UP000265515">
    <property type="component" value="Unassembled WGS sequence"/>
</dbReference>
<feature type="compositionally biased region" description="Basic and acidic residues" evidence="3">
    <location>
        <begin position="1100"/>
        <end position="1131"/>
    </location>
</feature>
<dbReference type="SMART" id="SM00185">
    <property type="entry name" value="ARM"/>
    <property type="match status" value="3"/>
</dbReference>
<dbReference type="PROSITE" id="PS50158">
    <property type="entry name" value="ZF_CCHC"/>
    <property type="match status" value="1"/>
</dbReference>
<name>A0A388LYK9_CHABU</name>
<dbReference type="SUPFAM" id="SSF48371">
    <property type="entry name" value="ARM repeat"/>
    <property type="match status" value="1"/>
</dbReference>
<feature type="region of interest" description="Disordered" evidence="3">
    <location>
        <begin position="1208"/>
        <end position="1239"/>
    </location>
</feature>
<dbReference type="GO" id="GO:0015630">
    <property type="term" value="C:microtubule cytoskeleton"/>
    <property type="evidence" value="ECO:0007669"/>
    <property type="project" value="TreeGrafter"/>
</dbReference>
<protein>
    <recommendedName>
        <fullName evidence="4">CCHC-type domain-containing protein</fullName>
    </recommendedName>
</protein>
<feature type="region of interest" description="Disordered" evidence="3">
    <location>
        <begin position="1100"/>
        <end position="1147"/>
    </location>
</feature>
<dbReference type="PANTHER" id="PTHR23314:SF0">
    <property type="entry name" value="SPERM-ASSOCIATED ANTIGEN 6"/>
    <property type="match status" value="1"/>
</dbReference>
<dbReference type="OrthoDB" id="8067420at2759"/>
<feature type="compositionally biased region" description="Basic and acidic residues" evidence="3">
    <location>
        <begin position="1032"/>
        <end position="1048"/>
    </location>
</feature>
<dbReference type="EMBL" id="BFEA01000611">
    <property type="protein sequence ID" value="GBG87408.1"/>
    <property type="molecule type" value="Genomic_DNA"/>
</dbReference>
<dbReference type="GO" id="GO:0008017">
    <property type="term" value="F:microtubule binding"/>
    <property type="evidence" value="ECO:0007669"/>
    <property type="project" value="TreeGrafter"/>
</dbReference>
<dbReference type="Gene3D" id="4.10.60.10">
    <property type="entry name" value="Zinc finger, CCHC-type"/>
    <property type="match status" value="1"/>
</dbReference>
<proteinExistence type="predicted"/>
<dbReference type="SUPFAM" id="SSF57756">
    <property type="entry name" value="Retrovirus zinc finger-like domains"/>
    <property type="match status" value="1"/>
</dbReference>
<dbReference type="STRING" id="69332.A0A388LYK9"/>
<organism evidence="5 6">
    <name type="scientific">Chara braunii</name>
    <name type="common">Braun's stonewort</name>
    <dbReference type="NCBI Taxonomy" id="69332"/>
    <lineage>
        <taxon>Eukaryota</taxon>
        <taxon>Viridiplantae</taxon>
        <taxon>Streptophyta</taxon>
        <taxon>Charophyceae</taxon>
        <taxon>Charales</taxon>
        <taxon>Characeae</taxon>
        <taxon>Chara</taxon>
    </lineage>
</organism>
<feature type="region of interest" description="Disordered" evidence="3">
    <location>
        <begin position="597"/>
        <end position="662"/>
    </location>
</feature>
<feature type="compositionally biased region" description="Acidic residues" evidence="3">
    <location>
        <begin position="1218"/>
        <end position="1239"/>
    </location>
</feature>
<dbReference type="GO" id="GO:0008270">
    <property type="term" value="F:zinc ion binding"/>
    <property type="evidence" value="ECO:0007669"/>
    <property type="project" value="UniProtKB-KW"/>
</dbReference>
<dbReference type="InterPro" id="IPR036875">
    <property type="entry name" value="Znf_CCHC_sf"/>
</dbReference>
<dbReference type="InterPro" id="IPR011989">
    <property type="entry name" value="ARM-like"/>
</dbReference>
<feature type="domain" description="CCHC-type" evidence="4">
    <location>
        <begin position="389"/>
        <end position="404"/>
    </location>
</feature>
<feature type="coiled-coil region" evidence="2">
    <location>
        <begin position="1432"/>
        <end position="1459"/>
    </location>
</feature>
<evidence type="ECO:0000313" key="6">
    <source>
        <dbReference type="Proteomes" id="UP000265515"/>
    </source>
</evidence>
<dbReference type="InterPro" id="IPR001878">
    <property type="entry name" value="Znf_CCHC"/>
</dbReference>
<feature type="coiled-coil region" evidence="2">
    <location>
        <begin position="440"/>
        <end position="483"/>
    </location>
</feature>
<dbReference type="Pfam" id="PF00098">
    <property type="entry name" value="zf-CCHC"/>
    <property type="match status" value="1"/>
</dbReference>
<evidence type="ECO:0000256" key="3">
    <source>
        <dbReference type="SAM" id="MobiDB-lite"/>
    </source>
</evidence>
<dbReference type="InterPro" id="IPR000225">
    <property type="entry name" value="Armadillo"/>
</dbReference>
<evidence type="ECO:0000259" key="4">
    <source>
        <dbReference type="PROSITE" id="PS50158"/>
    </source>
</evidence>
<accession>A0A388LYK9</accession>
<dbReference type="SMART" id="SM00343">
    <property type="entry name" value="ZnF_C2HC"/>
    <property type="match status" value="1"/>
</dbReference>
<sequence>MTVKEVEDVMKSYKQLVAVPIDRNPGSTLLLCPQLYVEACRATFNRNPSFTPVRRREEQLLKEMKGEFDRRGLGRVARWQTGGKIGQAYVLPKDKDLEHWGPISPTTDDPARLAGARDGRAIRYMLFVLDRRLHFDLKATDELKEWMEKIVRELGSASDGALAASYDIEDMFARLTHNSVLEAVDWITQLSAAKGFKGVSVCLRGKVCTMMRLNRKREGCVNLSSAEIKSIIQFEVQNTYVKCVGSILKQEFGIPMGRNSSPALACLVCAKAEAVFVNSLGASRALLRGVRMIDEVAIVVAYRLGNIESNLAAHRIREAFESCYDLNLKLVRKDEGSNVFDFVGTRMFVQVDLIRVLIHPMTRNQAFLRRVVVRSTATEDSYGGLTMGCYTCGKDGHFARDCPQRAGATPCSSNNNYGRYYKYNGLSWQQKKDVDDISWMRDLCGEIARERKEKEELRKEQERQQLEEERRKREEELHRQHKTEIERHAEIRDARLMAAMTSQLKALHDKLTGQMESVRAKVRNTYQQREEIGTLRNEVQELERELAREDSPEKERDELRRKLAQLRTLKEERDRARAKKKVLEQEIEWELEQTRRELEEEDQFAPSSSAQRRPRMDTPTTPVRPPRPQQRVRQPSMGIRIEEPSTPRTPRTRSQARRNLTADTGTLISGWKEITTNGSKMSVVDYCMSMRSYLRTRSMEELQCLCGEEKIEYGRPLTVHLADVDRCVHDEDELQDHLYQATQDWKRRLRDLVCMPMDRNPGATYIVCPLVYARALRDTFWHGDNFRMCKTAVKEVLLLNKAKYEERGLKQLGTWRTKVRYEDAYVLPKQKDPMRWRPIAPAWNAPTKDGAKRVAKALQCMLGCLAKRLHFNTLSSEDAILRLARWAGDTDPKLGVMVASFDIKNMFAELSHKEIRESLTWLIAMMEMKGYDRVNANQRGKKPAMGRKAREGHYSVRFHHVRAWVDYELDHSFSLAEGELVQQIKGIPMGGHTSPALASWLCRARRRYFGNVAESSTRAKVFFRKASRVKTKASDPRDVMEEKKKGGEESGESNKSGGSKKSKGKACVGTDDGEKSLKTWMAENFGVSLKRIAEKLDVVDKKTKEADRQQEKLAKKIEELEAIPRKNESNKDSSGGSENEEEKLVMNRGGKVRSEVGIVKYMRQRLDHYMEMTGKKSKSLCAKRDIKWERKDKSAWELAKQDTEEFTKLLNGDGCDNNGDDQEGEEEESNNSDNEEENEVQNRFYKKAAAFVLRAVAKHSAPLAQAVVDSGALDSLVQCLEEFDPGVKESAAWALGYIARHNAQLAHMVVDAGAVGLLVLCVQEPEIPLKRIAASSLSDIAKHTPELAQAVVDAGAVAYVAPLISNPDARLKRQVCACLSLVAKHSVDLAESDKIWKPSFMVMVGTRTDIRLGFSDLAVLAGAWDKNREEFDDELRILCEKLELRKQKYTKECRELAGRAARVEQIFLRIWGLDDSHLESKVPETPDFNPPVNHNTPATRCDDLAIEEEERIEMELAIAAITASIRDSPLTTERVGGSALERDQYTAFAPLASAFWFEHTSTGHKHAIWKMDTFNHLAPISIRAFQFLGNITDEQVRQCIKGKLKYCGRVTFLDPQDLKFPPMHELDPDKCGESSSDMWQKGIRCFETIPTDGSEDSLSAAVRFYVQCAMRVRRERSSSHAIRIRFGGNGNPWSSWADADQPEEMGALLFKEEDICWITDWCIANSLLRMGDYVWRQVRGIPMGLACSPIWCDIHFFKYEYHAMMRFVDTGNVHLIPCFDNTCRYIDDLGAVNNTVIGGFLRKKEDRQADDPCWIYPEEYIEIKENTEVSEHGVGLVANFISITVTITCPITGAYSTTKHDKRAGLGFSPCKFIKYRSNRSVKQSLQIIMAQVAQILLLCSEPEDAANEIAKAVTTMTENGFSAESCWKVVKRTLRRAHIYQPGRLSVHVVKEALSNLYVITD</sequence>
<evidence type="ECO:0000256" key="2">
    <source>
        <dbReference type="SAM" id="Coils"/>
    </source>
</evidence>
<evidence type="ECO:0000313" key="5">
    <source>
        <dbReference type="EMBL" id="GBG87408.1"/>
    </source>
</evidence>